<protein>
    <submittedName>
        <fullName evidence="1">Uncharacterized protein</fullName>
    </submittedName>
</protein>
<reference evidence="2" key="1">
    <citation type="journal article" date="2019" name="Int. J. Syst. Evol. Microbiol.">
        <title>The Global Catalogue of Microorganisms (GCM) 10K type strain sequencing project: providing services to taxonomists for standard genome sequencing and annotation.</title>
        <authorList>
            <consortium name="The Broad Institute Genomics Platform"/>
            <consortium name="The Broad Institute Genome Sequencing Center for Infectious Disease"/>
            <person name="Wu L."/>
            <person name="Ma J."/>
        </authorList>
    </citation>
    <scope>NUCLEOTIDE SEQUENCE [LARGE SCALE GENOMIC DNA]</scope>
    <source>
        <strain evidence="2">CGMCC 1.15772</strain>
    </source>
</reference>
<sequence>MQTEQGEFPAEFAFADEDVGRLTVQAGARAGAGVLGVTGGAEWEAPGGEYTLALSGLLGPSDLGLIAAATRYGLLGEGSRVQLYAAYEPWRVSAAPLRAGVEAEWVAGPGRLTAAVRGGSGGIGGQVRYLVTLEPPPKRPPEKQPFGPWASQVCKHLVSLPGGFSRPKLASWG</sequence>
<dbReference type="RefSeq" id="WP_380082194.1">
    <property type="nucleotide sequence ID" value="NZ_JBHSWD010000001.1"/>
</dbReference>
<dbReference type="Proteomes" id="UP001596297">
    <property type="component" value="Unassembled WGS sequence"/>
</dbReference>
<keyword evidence="2" id="KW-1185">Reference proteome</keyword>
<name>A0ABW1YB27_9DEIO</name>
<comment type="caution">
    <text evidence="1">The sequence shown here is derived from an EMBL/GenBank/DDBJ whole genome shotgun (WGS) entry which is preliminary data.</text>
</comment>
<evidence type="ECO:0000313" key="1">
    <source>
        <dbReference type="EMBL" id="MFC6591186.1"/>
    </source>
</evidence>
<dbReference type="EMBL" id="JBHSWD010000001">
    <property type="protein sequence ID" value="MFC6591186.1"/>
    <property type="molecule type" value="Genomic_DNA"/>
</dbReference>
<accession>A0ABW1YB27</accession>
<evidence type="ECO:0000313" key="2">
    <source>
        <dbReference type="Proteomes" id="UP001596297"/>
    </source>
</evidence>
<gene>
    <name evidence="1" type="ORF">ACFP81_03505</name>
</gene>
<proteinExistence type="predicted"/>
<organism evidence="1 2">
    <name type="scientific">Deinococcus lacus</name>
    <dbReference type="NCBI Taxonomy" id="392561"/>
    <lineage>
        <taxon>Bacteria</taxon>
        <taxon>Thermotogati</taxon>
        <taxon>Deinococcota</taxon>
        <taxon>Deinococci</taxon>
        <taxon>Deinococcales</taxon>
        <taxon>Deinococcaceae</taxon>
        <taxon>Deinococcus</taxon>
    </lineage>
</organism>